<evidence type="ECO:0000256" key="3">
    <source>
        <dbReference type="ARBA" id="ARBA00022679"/>
    </source>
</evidence>
<dbReference type="GO" id="GO:0032259">
    <property type="term" value="P:methylation"/>
    <property type="evidence" value="ECO:0007669"/>
    <property type="project" value="UniProtKB-KW"/>
</dbReference>
<keyword evidence="2 5" id="KW-0489">Methyltransferase</keyword>
<comment type="similarity">
    <text evidence="1">Belongs to the class IV-like SAM-binding methyltransferase superfamily. RNA methyltransferase TrmH family.</text>
</comment>
<evidence type="ECO:0000313" key="6">
    <source>
        <dbReference type="Proteomes" id="UP000198817"/>
    </source>
</evidence>
<evidence type="ECO:0000256" key="1">
    <source>
        <dbReference type="ARBA" id="ARBA00007228"/>
    </source>
</evidence>
<feature type="domain" description="RNA 2-O ribose methyltransferase substrate binding" evidence="4">
    <location>
        <begin position="34"/>
        <end position="105"/>
    </location>
</feature>
<evidence type="ECO:0000256" key="2">
    <source>
        <dbReference type="ARBA" id="ARBA00022603"/>
    </source>
</evidence>
<dbReference type="Pfam" id="PF22435">
    <property type="entry name" value="MRM3-like_sub_bind"/>
    <property type="match status" value="1"/>
</dbReference>
<dbReference type="RefSeq" id="WP_090164329.1">
    <property type="nucleotide sequence ID" value="NZ_CACVNK010000019.1"/>
</dbReference>
<dbReference type="InterPro" id="IPR029028">
    <property type="entry name" value="Alpha/beta_knot_MTases"/>
</dbReference>
<dbReference type="Proteomes" id="UP000198817">
    <property type="component" value="Unassembled WGS sequence"/>
</dbReference>
<protein>
    <submittedName>
        <fullName evidence="5">RNA methyltransferase, TrmH family</fullName>
    </submittedName>
</protein>
<dbReference type="InterPro" id="IPR029064">
    <property type="entry name" value="Ribosomal_eL30-like_sf"/>
</dbReference>
<dbReference type="CDD" id="cd18095">
    <property type="entry name" value="SpoU-like_rRNA-MTase"/>
    <property type="match status" value="1"/>
</dbReference>
<dbReference type="OrthoDB" id="9794400at2"/>
<keyword evidence="3 5" id="KW-0808">Transferase</keyword>
<dbReference type="InterPro" id="IPR051259">
    <property type="entry name" value="rRNA_Methyltransferase"/>
</dbReference>
<dbReference type="AlphaFoldDB" id="A0A1I7HFM2"/>
<dbReference type="SUPFAM" id="SSF75217">
    <property type="entry name" value="alpha/beta knot"/>
    <property type="match status" value="1"/>
</dbReference>
<dbReference type="Pfam" id="PF00588">
    <property type="entry name" value="SpoU_methylase"/>
    <property type="match status" value="1"/>
</dbReference>
<dbReference type="InterPro" id="IPR013123">
    <property type="entry name" value="SpoU_subst-bd"/>
</dbReference>
<reference evidence="5 6" key="1">
    <citation type="submission" date="2016-10" db="EMBL/GenBank/DDBJ databases">
        <authorList>
            <person name="de Groot N.N."/>
        </authorList>
    </citation>
    <scope>NUCLEOTIDE SEQUENCE [LARGE SCALE GENOMIC DNA]</scope>
    <source>
        <strain evidence="5 6">KHGC13</strain>
    </source>
</reference>
<dbReference type="STRING" id="155865.SAMN05216515_11712"/>
<dbReference type="Gene3D" id="3.30.1330.30">
    <property type="match status" value="1"/>
</dbReference>
<keyword evidence="6" id="KW-1185">Reference proteome</keyword>
<dbReference type="GO" id="GO:0006396">
    <property type="term" value="P:RNA processing"/>
    <property type="evidence" value="ECO:0007669"/>
    <property type="project" value="InterPro"/>
</dbReference>
<name>A0A1I7HFM2_9FIRM</name>
<dbReference type="InterPro" id="IPR053888">
    <property type="entry name" value="MRM3-like_sub_bind"/>
</dbReference>
<evidence type="ECO:0000259" key="4">
    <source>
        <dbReference type="SMART" id="SM00967"/>
    </source>
</evidence>
<dbReference type="PANTHER" id="PTHR43191:SF2">
    <property type="entry name" value="RRNA METHYLTRANSFERASE 3, MITOCHONDRIAL"/>
    <property type="match status" value="1"/>
</dbReference>
<proteinExistence type="inferred from homology"/>
<dbReference type="GO" id="GO:0008173">
    <property type="term" value="F:RNA methyltransferase activity"/>
    <property type="evidence" value="ECO:0007669"/>
    <property type="project" value="InterPro"/>
</dbReference>
<dbReference type="SUPFAM" id="SSF55315">
    <property type="entry name" value="L30e-like"/>
    <property type="match status" value="1"/>
</dbReference>
<accession>A0A1I7HFM2</accession>
<dbReference type="GO" id="GO:0003723">
    <property type="term" value="F:RNA binding"/>
    <property type="evidence" value="ECO:0007669"/>
    <property type="project" value="InterPro"/>
</dbReference>
<dbReference type="EMBL" id="FPBT01000016">
    <property type="protein sequence ID" value="SFU59422.1"/>
    <property type="molecule type" value="Genomic_DNA"/>
</dbReference>
<dbReference type="PANTHER" id="PTHR43191">
    <property type="entry name" value="RRNA METHYLTRANSFERASE 3"/>
    <property type="match status" value="1"/>
</dbReference>
<dbReference type="GeneID" id="78355045"/>
<organism evidence="5 6">
    <name type="scientific">Eubacterium pyruvativorans</name>
    <dbReference type="NCBI Taxonomy" id="155865"/>
    <lineage>
        <taxon>Bacteria</taxon>
        <taxon>Bacillati</taxon>
        <taxon>Bacillota</taxon>
        <taxon>Clostridia</taxon>
        <taxon>Eubacteriales</taxon>
        <taxon>Eubacteriaceae</taxon>
        <taxon>Eubacterium</taxon>
    </lineage>
</organism>
<dbReference type="GO" id="GO:0005737">
    <property type="term" value="C:cytoplasm"/>
    <property type="evidence" value="ECO:0007669"/>
    <property type="project" value="UniProtKB-ARBA"/>
</dbReference>
<dbReference type="Gene3D" id="3.40.1280.10">
    <property type="match status" value="1"/>
</dbReference>
<dbReference type="SMART" id="SM00967">
    <property type="entry name" value="SpoU_sub_bind"/>
    <property type="match status" value="1"/>
</dbReference>
<gene>
    <name evidence="5" type="ORF">SAMN05216508_11626</name>
</gene>
<dbReference type="InterPro" id="IPR001537">
    <property type="entry name" value="SpoU_MeTrfase"/>
</dbReference>
<dbReference type="InterPro" id="IPR029026">
    <property type="entry name" value="tRNA_m1G_MTases_N"/>
</dbReference>
<sequence>MGRIIRVTSKNNRVYTDILRLHQKKYRDREGRYLVEGENLVREAIRQHADILDLVMREGSGFLSEALEEFPAGSVYVFDGKLFDAAAPTESSQGILAVIRKPDQAGESLSALDRPGGNLVVLDRLQDPGNIGTIIRTAEGAGYEAVLVIRGTADVFSPKVVRAAAGAIFRMPILMTDTWKEMAELVRGCGKKLAVTSIRDHLQYYEADLSRDIALVIGNEGNGCDPELIEAADLRVSIPMGGQLESLNASVAAGILMYEAVRK</sequence>
<evidence type="ECO:0000313" key="5">
    <source>
        <dbReference type="EMBL" id="SFU59422.1"/>
    </source>
</evidence>